<dbReference type="InterPro" id="IPR032708">
    <property type="entry name" value="McjB_C"/>
</dbReference>
<proteinExistence type="predicted"/>
<comment type="caution">
    <text evidence="2">The sequence shown here is derived from an EMBL/GenBank/DDBJ whole genome shotgun (WGS) entry which is preliminary data.</text>
</comment>
<dbReference type="EMBL" id="JALMLT010000005">
    <property type="protein sequence ID" value="MDT8760539.1"/>
    <property type="molecule type" value="Genomic_DNA"/>
</dbReference>
<feature type="domain" description="Microcin J25-processing protein McjB C-terminal" evidence="1">
    <location>
        <begin position="101"/>
        <end position="212"/>
    </location>
</feature>
<gene>
    <name evidence="2" type="ORF">MZO42_17700</name>
</gene>
<dbReference type="NCBIfam" id="NF033537">
    <property type="entry name" value="lasso_biosyn_B2"/>
    <property type="match status" value="1"/>
</dbReference>
<dbReference type="InterPro" id="IPR053521">
    <property type="entry name" value="McjB-like"/>
</dbReference>
<dbReference type="Pfam" id="PF13471">
    <property type="entry name" value="Transglut_core3"/>
    <property type="match status" value="1"/>
</dbReference>
<accession>A0ABU3N9I5</accession>
<reference evidence="2" key="1">
    <citation type="submission" date="2022-04" db="EMBL/GenBank/DDBJ databases">
        <title>Tomato heritable bacteria conferring resistance against bacterial wilt.</title>
        <authorList>
            <person name="Yin J."/>
        </authorList>
    </citation>
    <scope>NUCLEOTIDE SEQUENCE</scope>
    <source>
        <strain evidence="2">Cra20</strain>
    </source>
</reference>
<evidence type="ECO:0000313" key="2">
    <source>
        <dbReference type="EMBL" id="MDT8760539.1"/>
    </source>
</evidence>
<name>A0ABU3N9I5_9SPHN</name>
<evidence type="ECO:0000259" key="1">
    <source>
        <dbReference type="Pfam" id="PF13471"/>
    </source>
</evidence>
<organism evidence="2">
    <name type="scientific">Sphingomonas psychrotolerans</name>
    <dbReference type="NCBI Taxonomy" id="1327635"/>
    <lineage>
        <taxon>Bacteria</taxon>
        <taxon>Pseudomonadati</taxon>
        <taxon>Pseudomonadota</taxon>
        <taxon>Alphaproteobacteria</taxon>
        <taxon>Sphingomonadales</taxon>
        <taxon>Sphingomonadaceae</taxon>
        <taxon>Sphingomonas</taxon>
    </lineage>
</organism>
<protein>
    <submittedName>
        <fullName evidence="2">Lasso peptide biosynthesis B2 protein</fullName>
    </submittedName>
</protein>
<sequence>MSLTLRAGVSWCICARQAVFLDLGRDRYFCLPEALDEAFQRWVAGGTIDPAARGALVAAGVAEPGPGEISAAAAYPAATRDLAAGARRGPIAKTLAAVSGQLRARRRLKRRPLARIVSELASGTVDAGPKVDEAVLRSIANAFVSSGLLLRAADQCLPRAIAAAELCRRHGQAVALIFGVRLNPFAAHSWVQAGDAVVVGDLEQVRLYTPILVVR</sequence>